<dbReference type="EMBL" id="BRYB01002095">
    <property type="protein sequence ID" value="GMI39580.1"/>
    <property type="molecule type" value="Genomic_DNA"/>
</dbReference>
<comment type="caution">
    <text evidence="3">The sequence shown here is derived from an EMBL/GenBank/DDBJ whole genome shotgun (WGS) entry which is preliminary data.</text>
</comment>
<feature type="region of interest" description="Disordered" evidence="2">
    <location>
        <begin position="363"/>
        <end position="387"/>
    </location>
</feature>
<feature type="region of interest" description="Disordered" evidence="2">
    <location>
        <begin position="400"/>
        <end position="421"/>
    </location>
</feature>
<dbReference type="Proteomes" id="UP001165060">
    <property type="component" value="Unassembled WGS sequence"/>
</dbReference>
<dbReference type="PANTHER" id="PTHR23159:SF31">
    <property type="entry name" value="CENTROSOME-ASSOCIATED PROTEIN CEP250 ISOFORM X1"/>
    <property type="match status" value="1"/>
</dbReference>
<reference evidence="3 4" key="1">
    <citation type="journal article" date="2023" name="Commun. Biol.">
        <title>Genome analysis of Parmales, the sister group of diatoms, reveals the evolutionary specialization of diatoms from phago-mixotrophs to photoautotrophs.</title>
        <authorList>
            <person name="Ban H."/>
            <person name="Sato S."/>
            <person name="Yoshikawa S."/>
            <person name="Yamada K."/>
            <person name="Nakamura Y."/>
            <person name="Ichinomiya M."/>
            <person name="Sato N."/>
            <person name="Blanc-Mathieu R."/>
            <person name="Endo H."/>
            <person name="Kuwata A."/>
            <person name="Ogata H."/>
        </authorList>
    </citation>
    <scope>NUCLEOTIDE SEQUENCE [LARGE SCALE GENOMIC DNA]</scope>
</reference>
<feature type="coiled-coil region" evidence="1">
    <location>
        <begin position="67"/>
        <end position="246"/>
    </location>
</feature>
<keyword evidence="1" id="KW-0175">Coiled coil</keyword>
<feature type="compositionally biased region" description="Low complexity" evidence="2">
    <location>
        <begin position="369"/>
        <end position="379"/>
    </location>
</feature>
<accession>A0ABQ6N3M4</accession>
<evidence type="ECO:0000256" key="1">
    <source>
        <dbReference type="SAM" id="Coils"/>
    </source>
</evidence>
<evidence type="ECO:0000313" key="3">
    <source>
        <dbReference type="EMBL" id="GMI39580.1"/>
    </source>
</evidence>
<evidence type="ECO:0000256" key="2">
    <source>
        <dbReference type="SAM" id="MobiDB-lite"/>
    </source>
</evidence>
<gene>
    <name evidence="3" type="ORF">TeGR_g3055</name>
</gene>
<protein>
    <submittedName>
        <fullName evidence="3">Uncharacterized protein</fullName>
    </submittedName>
</protein>
<evidence type="ECO:0000313" key="4">
    <source>
        <dbReference type="Proteomes" id="UP001165060"/>
    </source>
</evidence>
<keyword evidence="4" id="KW-1185">Reference proteome</keyword>
<dbReference type="PANTHER" id="PTHR23159">
    <property type="entry name" value="CENTROSOMAL PROTEIN 2"/>
    <property type="match status" value="1"/>
</dbReference>
<feature type="region of interest" description="Disordered" evidence="2">
    <location>
        <begin position="1"/>
        <end position="37"/>
    </location>
</feature>
<name>A0ABQ6N3M4_9STRA</name>
<organism evidence="3 4">
    <name type="scientific">Tetraparma gracilis</name>
    <dbReference type="NCBI Taxonomy" id="2962635"/>
    <lineage>
        <taxon>Eukaryota</taxon>
        <taxon>Sar</taxon>
        <taxon>Stramenopiles</taxon>
        <taxon>Ochrophyta</taxon>
        <taxon>Bolidophyceae</taxon>
        <taxon>Parmales</taxon>
        <taxon>Triparmaceae</taxon>
        <taxon>Tetraparma</taxon>
    </lineage>
</organism>
<proteinExistence type="predicted"/>
<sequence length="517" mass="55993">MASNTSAEVRAASLERNPPDSSLDDAPSISYDPDSSVVDGYDELASAVALTDSLTHSHDPGSAPRSNKAVLSSLRALQDKIRKIEAERAAALQQCAELQDLTAASQQDDSNLKEAEARAASAARNKQRVAYERQVAEKETVELKISKATEKLTAAEKELAAAEESENEMRAELTAAQTKLESSNLAIEELEAEVSKIQAEEARLTKMISDQSESTRQEEKALESEIADLESELAHETDLLNESTSRKAKLDQFLNVVMSLNKELVETSSSPVKQRNPSPVRHKTGANKVFYEGGEKAEEGVYRANVSVAAHMLLDAHGRKSGVSVGEELEKVYQVLMEDGGTKIPSQGEFSDDTSVHDASVYSASRSMASTPHPSTPASTPAPAPAPAPVLTRALIEKAMTPPRPSQAHSRSPHKPGFAEGVDDLQDATAMIEQEWNDLNAVYIQMCEDAKSGEQQDIGALLDVISNLKNKGEQLKLMKKTLNNKGLRMPVYSPDAMKRKAAALGILREYRDASLTT</sequence>